<dbReference type="Proteomes" id="UP000551327">
    <property type="component" value="Unassembled WGS sequence"/>
</dbReference>
<keyword evidence="4" id="KW-0012">Acyltransferase</keyword>
<feature type="region of interest" description="Disordered" evidence="1">
    <location>
        <begin position="1"/>
        <end position="22"/>
    </location>
</feature>
<comment type="caution">
    <text evidence="4">The sequence shown here is derived from an EMBL/GenBank/DDBJ whole genome shotgun (WGS) entry which is preliminary data.</text>
</comment>
<feature type="transmembrane region" description="Helical" evidence="2">
    <location>
        <begin position="321"/>
        <end position="343"/>
    </location>
</feature>
<keyword evidence="2" id="KW-0812">Transmembrane</keyword>
<gene>
    <name evidence="4" type="ORF">H7F53_05565</name>
</gene>
<feature type="transmembrane region" description="Helical" evidence="2">
    <location>
        <begin position="74"/>
        <end position="92"/>
    </location>
</feature>
<dbReference type="GO" id="GO:0000271">
    <property type="term" value="P:polysaccharide biosynthetic process"/>
    <property type="evidence" value="ECO:0007669"/>
    <property type="project" value="TreeGrafter"/>
</dbReference>
<dbReference type="EMBL" id="JACLAX010000004">
    <property type="protein sequence ID" value="MBC2668604.1"/>
    <property type="molecule type" value="Genomic_DNA"/>
</dbReference>
<feature type="domain" description="Acyltransferase 3" evidence="3">
    <location>
        <begin position="32"/>
        <end position="338"/>
    </location>
</feature>
<evidence type="ECO:0000256" key="1">
    <source>
        <dbReference type="SAM" id="MobiDB-lite"/>
    </source>
</evidence>
<dbReference type="PANTHER" id="PTHR23028:SF53">
    <property type="entry name" value="ACYL_TRANSF_3 DOMAIN-CONTAINING PROTEIN"/>
    <property type="match status" value="1"/>
</dbReference>
<evidence type="ECO:0000313" key="5">
    <source>
        <dbReference type="Proteomes" id="UP000551327"/>
    </source>
</evidence>
<dbReference type="GO" id="GO:0016747">
    <property type="term" value="F:acyltransferase activity, transferring groups other than amino-acyl groups"/>
    <property type="evidence" value="ECO:0007669"/>
    <property type="project" value="InterPro"/>
</dbReference>
<keyword evidence="2" id="KW-0472">Membrane</keyword>
<keyword evidence="4" id="KW-0808">Transferase</keyword>
<dbReference type="InterPro" id="IPR050879">
    <property type="entry name" value="Acyltransferase_3"/>
</dbReference>
<feature type="transmembrane region" description="Helical" evidence="2">
    <location>
        <begin position="218"/>
        <end position="241"/>
    </location>
</feature>
<feature type="transmembrane region" description="Helical" evidence="2">
    <location>
        <begin position="34"/>
        <end position="54"/>
    </location>
</feature>
<reference evidence="4 5" key="1">
    <citation type="submission" date="2020-08" db="EMBL/GenBank/DDBJ databases">
        <title>The genome sequence of type strain Novosphingobium piscinae KCTC 42194.</title>
        <authorList>
            <person name="Liu Y."/>
        </authorList>
    </citation>
    <scope>NUCLEOTIDE SEQUENCE [LARGE SCALE GENOMIC DNA]</scope>
    <source>
        <strain evidence="4 5">KCTC 42194</strain>
    </source>
</reference>
<dbReference type="PANTHER" id="PTHR23028">
    <property type="entry name" value="ACETYLTRANSFERASE"/>
    <property type="match status" value="1"/>
</dbReference>
<keyword evidence="5" id="KW-1185">Reference proteome</keyword>
<keyword evidence="2" id="KW-1133">Transmembrane helix</keyword>
<protein>
    <submittedName>
        <fullName evidence="4">Acyltransferase</fullName>
    </submittedName>
</protein>
<dbReference type="RefSeq" id="WP_185678494.1">
    <property type="nucleotide sequence ID" value="NZ_JACLAX010000004.1"/>
</dbReference>
<feature type="transmembrane region" description="Helical" evidence="2">
    <location>
        <begin position="248"/>
        <end position="267"/>
    </location>
</feature>
<feature type="transmembrane region" description="Helical" evidence="2">
    <location>
        <begin position="113"/>
        <end position="136"/>
    </location>
</feature>
<evidence type="ECO:0000313" key="4">
    <source>
        <dbReference type="EMBL" id="MBC2668604.1"/>
    </source>
</evidence>
<feature type="transmembrane region" description="Helical" evidence="2">
    <location>
        <begin position="164"/>
        <end position="183"/>
    </location>
</feature>
<organism evidence="4 5">
    <name type="scientific">Novosphingobium piscinae</name>
    <dbReference type="NCBI Taxonomy" id="1507448"/>
    <lineage>
        <taxon>Bacteria</taxon>
        <taxon>Pseudomonadati</taxon>
        <taxon>Pseudomonadota</taxon>
        <taxon>Alphaproteobacteria</taxon>
        <taxon>Sphingomonadales</taxon>
        <taxon>Sphingomonadaceae</taxon>
        <taxon>Novosphingobium</taxon>
    </lineage>
</organism>
<evidence type="ECO:0000256" key="2">
    <source>
        <dbReference type="SAM" id="Phobius"/>
    </source>
</evidence>
<evidence type="ECO:0000259" key="3">
    <source>
        <dbReference type="Pfam" id="PF01757"/>
    </source>
</evidence>
<dbReference type="GO" id="GO:0016020">
    <property type="term" value="C:membrane"/>
    <property type="evidence" value="ECO:0007669"/>
    <property type="project" value="TreeGrafter"/>
</dbReference>
<dbReference type="InterPro" id="IPR002656">
    <property type="entry name" value="Acyl_transf_3_dom"/>
</dbReference>
<feature type="transmembrane region" description="Helical" evidence="2">
    <location>
        <begin position="190"/>
        <end position="212"/>
    </location>
</feature>
<dbReference type="AlphaFoldDB" id="A0A7X1FXB4"/>
<accession>A0A7X1FXB4</accession>
<proteinExistence type="predicted"/>
<name>A0A7X1FXB4_9SPHN</name>
<dbReference type="Pfam" id="PF01757">
    <property type="entry name" value="Acyl_transf_3"/>
    <property type="match status" value="1"/>
</dbReference>
<sequence length="356" mass="38335">MAGITRQTGERGDHAGPAPFDVRSGGGRDAVLDGLRAVAVLGVVVAHAALFRFGASPWAQAPGLKELCAALGQVGVRMFFLISGYVITRLLLRELAATGRLRLGRFYLRRATRILPQFGLYLLTIAVLSHGVYLYVPKLELAAAGLFLCNTPLYECGWFVGHSWTLAVEEQFYLAFPLLLVLCGGRRLGAVLPVLLPALMAGLLAIGIMGTGKSASNAVSFLFIASGALLAAVPALQAVVVRRVRGPLWLAILAGFALLIWQAPPLLQTALAPPLLALVVFGSGNLRPARWLLATAPVQAIGRCSYTIYLWQELFLGMPRFYFSALPPLWLFPIVVVAAWRLVEKPAIDLGRRAFA</sequence>